<name>A0A318ILX4_BURPY</name>
<dbReference type="InterPro" id="IPR017508">
    <property type="entry name" value="HipA_N1"/>
</dbReference>
<evidence type="ECO:0000313" key="3">
    <source>
        <dbReference type="EMBL" id="PXX36976.1"/>
    </source>
</evidence>
<evidence type="ECO:0000313" key="4">
    <source>
        <dbReference type="Proteomes" id="UP000247755"/>
    </source>
</evidence>
<comment type="caution">
    <text evidence="3">The sequence shown here is derived from an EMBL/GenBank/DDBJ whole genome shotgun (WGS) entry which is preliminary data.</text>
</comment>
<evidence type="ECO:0000256" key="1">
    <source>
        <dbReference type="SAM" id="MobiDB-lite"/>
    </source>
</evidence>
<dbReference type="NCBIfam" id="TIGR03071">
    <property type="entry name" value="couple_hipA"/>
    <property type="match status" value="1"/>
</dbReference>
<feature type="region of interest" description="Disordered" evidence="1">
    <location>
        <begin position="77"/>
        <end position="97"/>
    </location>
</feature>
<proteinExistence type="predicted"/>
<dbReference type="Pfam" id="PF13657">
    <property type="entry name" value="Couple_hipA"/>
    <property type="match status" value="1"/>
</dbReference>
<dbReference type="Proteomes" id="UP000247755">
    <property type="component" value="Unassembled WGS sequence"/>
</dbReference>
<sequence length="97" mass="10719">MSPTFGLRVEACIDTSTDRPVQRFFDHLLPEEGRRMSLAREAKGDAGYAWSLLAYFGRESAGALTLRAEGEREAAAARSHFRSTSLNAASRRCPSVR</sequence>
<dbReference type="EMBL" id="QJJY01000005">
    <property type="protein sequence ID" value="PXX36976.1"/>
    <property type="molecule type" value="Genomic_DNA"/>
</dbReference>
<accession>A0A318ILX4</accession>
<gene>
    <name evidence="3" type="ORF">NA66_1005115</name>
</gene>
<organism evidence="3 4">
    <name type="scientific">Burkholderia pyrrocinia</name>
    <name type="common">Pseudomonas pyrrocinia</name>
    <dbReference type="NCBI Taxonomy" id="60550"/>
    <lineage>
        <taxon>Bacteria</taxon>
        <taxon>Pseudomonadati</taxon>
        <taxon>Pseudomonadota</taxon>
        <taxon>Betaproteobacteria</taxon>
        <taxon>Burkholderiales</taxon>
        <taxon>Burkholderiaceae</taxon>
        <taxon>Burkholderia</taxon>
        <taxon>Burkholderia cepacia complex</taxon>
    </lineage>
</organism>
<evidence type="ECO:0000259" key="2">
    <source>
        <dbReference type="Pfam" id="PF13657"/>
    </source>
</evidence>
<reference evidence="3 4" key="1">
    <citation type="submission" date="2018-05" db="EMBL/GenBank/DDBJ databases">
        <title>Comparative genomics of bacterial root endophytes of switchgrass collected from native prairies over two seasons.</title>
        <authorList>
            <person name="Tang Y."/>
        </authorList>
    </citation>
    <scope>NUCLEOTIDE SEQUENCE [LARGE SCALE GENOMIC DNA]</scope>
    <source>
        <strain evidence="3 4">NFIX32</strain>
    </source>
</reference>
<dbReference type="AlphaFoldDB" id="A0A318ILX4"/>
<feature type="domain" description="HipA N-terminal subdomain 1" evidence="2">
    <location>
        <begin position="2"/>
        <end position="66"/>
    </location>
</feature>
<protein>
    <submittedName>
        <fullName evidence="3">HipA-like protein</fullName>
    </submittedName>
</protein>